<gene>
    <name evidence="3" type="ORF">JXQ802_LOCUS2695</name>
    <name evidence="2" type="ORF">PYM288_LOCUS1553</name>
</gene>
<reference evidence="2" key="1">
    <citation type="submission" date="2021-02" db="EMBL/GenBank/DDBJ databases">
        <authorList>
            <person name="Nowell W R."/>
        </authorList>
    </citation>
    <scope>NUCLEOTIDE SEQUENCE</scope>
</reference>
<dbReference type="EMBL" id="CAJNOL010000034">
    <property type="protein sequence ID" value="CAF0770758.1"/>
    <property type="molecule type" value="Genomic_DNA"/>
</dbReference>
<keyword evidence="5" id="KW-1185">Reference proteome</keyword>
<accession>A0A813NK84</accession>
<protein>
    <submittedName>
        <fullName evidence="2">Uncharacterized protein</fullName>
    </submittedName>
</protein>
<evidence type="ECO:0000313" key="5">
    <source>
        <dbReference type="Proteomes" id="UP000663870"/>
    </source>
</evidence>
<organism evidence="2 4">
    <name type="scientific">Rotaria sordida</name>
    <dbReference type="NCBI Taxonomy" id="392033"/>
    <lineage>
        <taxon>Eukaryota</taxon>
        <taxon>Metazoa</taxon>
        <taxon>Spiralia</taxon>
        <taxon>Gnathifera</taxon>
        <taxon>Rotifera</taxon>
        <taxon>Eurotatoria</taxon>
        <taxon>Bdelloidea</taxon>
        <taxon>Philodinida</taxon>
        <taxon>Philodinidae</taxon>
        <taxon>Rotaria</taxon>
    </lineage>
</organism>
<keyword evidence="1" id="KW-1133">Transmembrane helix</keyword>
<evidence type="ECO:0000313" key="4">
    <source>
        <dbReference type="Proteomes" id="UP000663854"/>
    </source>
</evidence>
<name>A0A813NK84_9BILA</name>
<evidence type="ECO:0000313" key="2">
    <source>
        <dbReference type="EMBL" id="CAF0741022.1"/>
    </source>
</evidence>
<dbReference type="Proteomes" id="UP000663854">
    <property type="component" value="Unassembled WGS sequence"/>
</dbReference>
<sequence length="259" mass="31090">MLRKLNIKRKIGLQLPVIRRAIRHLFTIIVITYIIFGVYYYYEDYININDSIDSIARYNTYIDIKGNLIPISGYKILQSVASPSLQKIHELFTDLDKYNELKDYFILVFEQFYHVTFTKLINTTTLDEKQLEILEKEQDLLDKKQSQTICIGKKLLFIEKNEIRLEIEFKHDYINDYMKSCQKRWDENFPELIIQHCTSFYITLAYQYKDIPNQEILNRTKEILEQWHDVPFEIELDSIEICSYSSLITYEPIFAESKK</sequence>
<dbReference type="EMBL" id="CAJNOH010000008">
    <property type="protein sequence ID" value="CAF0741022.1"/>
    <property type="molecule type" value="Genomic_DNA"/>
</dbReference>
<comment type="caution">
    <text evidence="2">The sequence shown here is derived from an EMBL/GenBank/DDBJ whole genome shotgun (WGS) entry which is preliminary data.</text>
</comment>
<evidence type="ECO:0000313" key="3">
    <source>
        <dbReference type="EMBL" id="CAF0770758.1"/>
    </source>
</evidence>
<dbReference type="AlphaFoldDB" id="A0A813NK84"/>
<keyword evidence="1" id="KW-0472">Membrane</keyword>
<evidence type="ECO:0000256" key="1">
    <source>
        <dbReference type="SAM" id="Phobius"/>
    </source>
</evidence>
<dbReference type="Gene3D" id="3.90.1140.10">
    <property type="entry name" value="Cyclic phosphodiesterase"/>
    <property type="match status" value="1"/>
</dbReference>
<dbReference type="Proteomes" id="UP000663870">
    <property type="component" value="Unassembled WGS sequence"/>
</dbReference>
<proteinExistence type="predicted"/>
<keyword evidence="1" id="KW-0812">Transmembrane</keyword>
<feature type="transmembrane region" description="Helical" evidence="1">
    <location>
        <begin position="21"/>
        <end position="42"/>
    </location>
</feature>